<evidence type="ECO:0000256" key="1">
    <source>
        <dbReference type="ARBA" id="ARBA00004191"/>
    </source>
</evidence>
<keyword evidence="7" id="KW-0961">Cell wall biogenesis/degradation</keyword>
<evidence type="ECO:0000256" key="8">
    <source>
        <dbReference type="SAM" id="SignalP"/>
    </source>
</evidence>
<dbReference type="SMART" id="SM00837">
    <property type="entry name" value="DPBB_1"/>
    <property type="match status" value="1"/>
</dbReference>
<gene>
    <name evidence="11" type="ORF">BDA96_06G187200</name>
</gene>
<evidence type="ECO:0000256" key="3">
    <source>
        <dbReference type="ARBA" id="ARBA00022512"/>
    </source>
</evidence>
<evidence type="ECO:0008006" key="13">
    <source>
        <dbReference type="Google" id="ProtNLM"/>
    </source>
</evidence>
<evidence type="ECO:0000259" key="10">
    <source>
        <dbReference type="PROSITE" id="PS50843"/>
    </source>
</evidence>
<dbReference type="Gramene" id="EES11233">
    <property type="protein sequence ID" value="EES11233"/>
    <property type="gene ID" value="SORBI_3006G171100"/>
</dbReference>
<dbReference type="Pfam" id="PF03330">
    <property type="entry name" value="DPBB_1"/>
    <property type="match status" value="1"/>
</dbReference>
<comment type="similarity">
    <text evidence="2">Belongs to the expansin family. Expansin B subfamily.</text>
</comment>
<dbReference type="PROSITE" id="PS50842">
    <property type="entry name" value="EXPANSIN_EG45"/>
    <property type="match status" value="1"/>
</dbReference>
<comment type="subcellular location">
    <subcellularLocation>
        <location evidence="1">Secreted</location>
        <location evidence="1">Cell wall</location>
    </subcellularLocation>
</comment>
<feature type="domain" description="Expansin-like EG45" evidence="9">
    <location>
        <begin position="74"/>
        <end position="184"/>
    </location>
</feature>
<dbReference type="Pfam" id="PF01357">
    <property type="entry name" value="Expansin_C"/>
    <property type="match status" value="1"/>
</dbReference>
<feature type="signal peptide" evidence="8">
    <location>
        <begin position="1"/>
        <end position="27"/>
    </location>
</feature>
<feature type="chain" id="PRO_5037939570" description="Expansin" evidence="8">
    <location>
        <begin position="28"/>
        <end position="288"/>
    </location>
</feature>
<dbReference type="SUPFAM" id="SSF50685">
    <property type="entry name" value="Barwin-like endoglucanases"/>
    <property type="match status" value="1"/>
</dbReference>
<comment type="caution">
    <text evidence="11">The sequence shown here is derived from an EMBL/GenBank/DDBJ whole genome shotgun (WGS) entry which is preliminary data.</text>
</comment>
<dbReference type="GO" id="GO:0005576">
    <property type="term" value="C:extracellular region"/>
    <property type="evidence" value="ECO:0007669"/>
    <property type="project" value="InterPro"/>
</dbReference>
<evidence type="ECO:0000313" key="12">
    <source>
        <dbReference type="Proteomes" id="UP000807115"/>
    </source>
</evidence>
<accession>A0A921UDU5</accession>
<reference evidence="11" key="1">
    <citation type="journal article" date="2019" name="BMC Genomics">
        <title>A new reference genome for Sorghum bicolor reveals high levels of sequence similarity between sweet and grain genotypes: implications for the genetics of sugar metabolism.</title>
        <authorList>
            <person name="Cooper E.A."/>
            <person name="Brenton Z.W."/>
            <person name="Flinn B.S."/>
            <person name="Jenkins J."/>
            <person name="Shu S."/>
            <person name="Flowers D."/>
            <person name="Luo F."/>
            <person name="Wang Y."/>
            <person name="Xia P."/>
            <person name="Barry K."/>
            <person name="Daum C."/>
            <person name="Lipzen A."/>
            <person name="Yoshinaga Y."/>
            <person name="Schmutz J."/>
            <person name="Saski C."/>
            <person name="Vermerris W."/>
            <person name="Kresovich S."/>
        </authorList>
    </citation>
    <scope>NUCLEOTIDE SEQUENCE</scope>
</reference>
<evidence type="ECO:0000259" key="9">
    <source>
        <dbReference type="PROSITE" id="PS50842"/>
    </source>
</evidence>
<keyword evidence="5 8" id="KW-0732">Signal</keyword>
<dbReference type="PRINTS" id="PR01225">
    <property type="entry name" value="EXPANSNFAMLY"/>
</dbReference>
<dbReference type="PANTHER" id="PTHR31692:SF139">
    <property type="entry name" value="EXPANSIN-B4"/>
    <property type="match status" value="1"/>
</dbReference>
<evidence type="ECO:0000256" key="5">
    <source>
        <dbReference type="ARBA" id="ARBA00022729"/>
    </source>
</evidence>
<dbReference type="OrthoDB" id="406505at2759"/>
<protein>
    <recommendedName>
        <fullName evidence="13">Expansin</fullName>
    </recommendedName>
</protein>
<dbReference type="SUPFAM" id="SSF49590">
    <property type="entry name" value="PHL pollen allergen"/>
    <property type="match status" value="1"/>
</dbReference>
<evidence type="ECO:0000256" key="4">
    <source>
        <dbReference type="ARBA" id="ARBA00022525"/>
    </source>
</evidence>
<dbReference type="Proteomes" id="UP000807115">
    <property type="component" value="Chromosome 6"/>
</dbReference>
<dbReference type="InterPro" id="IPR036908">
    <property type="entry name" value="RlpA-like_sf"/>
</dbReference>
<dbReference type="AlphaFoldDB" id="A0A921UDU5"/>
<dbReference type="InterPro" id="IPR009009">
    <property type="entry name" value="RlpA-like_DPBB"/>
</dbReference>
<dbReference type="Gene3D" id="2.40.40.10">
    <property type="entry name" value="RlpA-like domain"/>
    <property type="match status" value="1"/>
</dbReference>
<reference evidence="11" key="2">
    <citation type="submission" date="2020-10" db="EMBL/GenBank/DDBJ databases">
        <authorList>
            <person name="Cooper E.A."/>
            <person name="Brenton Z.W."/>
            <person name="Flinn B.S."/>
            <person name="Jenkins J."/>
            <person name="Shu S."/>
            <person name="Flowers D."/>
            <person name="Luo F."/>
            <person name="Wang Y."/>
            <person name="Xia P."/>
            <person name="Barry K."/>
            <person name="Daum C."/>
            <person name="Lipzen A."/>
            <person name="Yoshinaga Y."/>
            <person name="Schmutz J."/>
            <person name="Saski C."/>
            <person name="Vermerris W."/>
            <person name="Kresovich S."/>
        </authorList>
    </citation>
    <scope>NUCLEOTIDE SEQUENCE</scope>
</reference>
<proteinExistence type="inferred from homology"/>
<keyword evidence="4" id="KW-0964">Secreted</keyword>
<name>A0A921UDU5_SORBI</name>
<dbReference type="OMA" id="VHIMQQG"/>
<evidence type="ECO:0000256" key="7">
    <source>
        <dbReference type="ARBA" id="ARBA00023316"/>
    </source>
</evidence>
<dbReference type="EMBL" id="CM027685">
    <property type="protein sequence ID" value="KAG0526916.1"/>
    <property type="molecule type" value="Genomic_DNA"/>
</dbReference>
<dbReference type="KEGG" id="sbi:8083370"/>
<dbReference type="Gene3D" id="2.60.40.760">
    <property type="entry name" value="Expansin, cellulose-binding-like domain"/>
    <property type="match status" value="1"/>
</dbReference>
<dbReference type="PANTHER" id="PTHR31692">
    <property type="entry name" value="EXPANSIN-B3"/>
    <property type="match status" value="1"/>
</dbReference>
<dbReference type="InterPro" id="IPR036749">
    <property type="entry name" value="Expansin_CBD_sf"/>
</dbReference>
<dbReference type="InterPro" id="IPR005795">
    <property type="entry name" value="LolPI"/>
</dbReference>
<evidence type="ECO:0000313" key="11">
    <source>
        <dbReference type="EMBL" id="KAG0526916.1"/>
    </source>
</evidence>
<keyword evidence="3" id="KW-0134">Cell wall</keyword>
<evidence type="ECO:0000256" key="2">
    <source>
        <dbReference type="ARBA" id="ARBA00005650"/>
    </source>
</evidence>
<keyword evidence="6" id="KW-0325">Glycoprotein</keyword>
<dbReference type="InterPro" id="IPR007112">
    <property type="entry name" value="Expansin/allergen_DPBB_dom"/>
</dbReference>
<feature type="domain" description="Expansin-like CBD" evidence="10">
    <location>
        <begin position="200"/>
        <end position="282"/>
    </location>
</feature>
<dbReference type="CDD" id="cd22275">
    <property type="entry name" value="DPBB_EXPB_N"/>
    <property type="match status" value="1"/>
</dbReference>
<dbReference type="InterPro" id="IPR007118">
    <property type="entry name" value="Expan_Lol_pI"/>
</dbReference>
<dbReference type="GO" id="GO:0071555">
    <property type="term" value="P:cell wall organization"/>
    <property type="evidence" value="ECO:0007669"/>
    <property type="project" value="UniProtKB-KW"/>
</dbReference>
<dbReference type="InterPro" id="IPR007117">
    <property type="entry name" value="Expansin_CBD"/>
</dbReference>
<organism evidence="11 12">
    <name type="scientific">Sorghum bicolor</name>
    <name type="common">Sorghum</name>
    <name type="synonym">Sorghum vulgare</name>
    <dbReference type="NCBI Taxonomy" id="4558"/>
    <lineage>
        <taxon>Eukaryota</taxon>
        <taxon>Viridiplantae</taxon>
        <taxon>Streptophyta</taxon>
        <taxon>Embryophyta</taxon>
        <taxon>Tracheophyta</taxon>
        <taxon>Spermatophyta</taxon>
        <taxon>Magnoliopsida</taxon>
        <taxon>Liliopsida</taxon>
        <taxon>Poales</taxon>
        <taxon>Poaceae</taxon>
        <taxon>PACMAD clade</taxon>
        <taxon>Panicoideae</taxon>
        <taxon>Andropogonodae</taxon>
        <taxon>Andropogoneae</taxon>
        <taxon>Sorghinae</taxon>
        <taxon>Sorghum</taxon>
    </lineage>
</organism>
<dbReference type="PROSITE" id="PS50843">
    <property type="entry name" value="EXPANSIN_CBD"/>
    <property type="match status" value="1"/>
</dbReference>
<sequence>MATPVTFRDGVFAVLPILTLLVSPISCYENPRSVSLRNRTTTSRYTSTPARAADRWYSGGATWYGSPYGAGSDGGACGYQGTVSQRPFSSMIAAGGPSLFKNGNGCGACYQIKCAGNKACSVRPVTVTITDSCPGGVCLARTAHFDMSGTAFGAMANRGMADRLRAAGILKIQYKRVSCNYNNGAMGGIAFKVDRGSNPFYLAVLIQYLNGDGDLAAVHIMQQGGAWTPMQHSWGAMWRANSNTGKPLRAPFSVRLISGSGKVLVVRNAIPAGWRAGMTYWSTVNYAT</sequence>
<evidence type="ECO:0000256" key="6">
    <source>
        <dbReference type="ARBA" id="ARBA00023180"/>
    </source>
</evidence>
<dbReference type="PRINTS" id="PR00829">
    <property type="entry name" value="LOLP1ALLERGN"/>
</dbReference>